<proteinExistence type="predicted"/>
<dbReference type="SUPFAM" id="SSF49329">
    <property type="entry name" value="Cu,Zn superoxide dismutase-like"/>
    <property type="match status" value="1"/>
</dbReference>
<gene>
    <name evidence="3" type="ORF">BB559_001035</name>
    <name evidence="2" type="ORF">BB559_003971</name>
</gene>
<feature type="signal peptide" evidence="1">
    <location>
        <begin position="1"/>
        <end position="16"/>
    </location>
</feature>
<evidence type="ECO:0000313" key="2">
    <source>
        <dbReference type="EMBL" id="PVU91824.1"/>
    </source>
</evidence>
<dbReference type="AlphaFoldDB" id="A0A2T9Z3F6"/>
<dbReference type="OrthoDB" id="159229at2759"/>
<dbReference type="GO" id="GO:0006801">
    <property type="term" value="P:superoxide metabolic process"/>
    <property type="evidence" value="ECO:0007669"/>
    <property type="project" value="InterPro"/>
</dbReference>
<dbReference type="STRING" id="61424.A0A2T9Z3F6"/>
<dbReference type="InterPro" id="IPR036423">
    <property type="entry name" value="SOD-like_Cu/Zn_dom_sf"/>
</dbReference>
<dbReference type="EMBL" id="MBFT01000053">
    <property type="protein sequence ID" value="PVU99074.1"/>
    <property type="molecule type" value="Genomic_DNA"/>
</dbReference>
<dbReference type="EMBL" id="MBFT01000397">
    <property type="protein sequence ID" value="PVU91824.1"/>
    <property type="molecule type" value="Genomic_DNA"/>
</dbReference>
<evidence type="ECO:0000256" key="1">
    <source>
        <dbReference type="SAM" id="SignalP"/>
    </source>
</evidence>
<reference evidence="3 4" key="1">
    <citation type="journal article" date="2018" name="MBio">
        <title>Comparative Genomics Reveals the Core Gene Toolbox for the Fungus-Insect Symbiosis.</title>
        <authorList>
            <person name="Wang Y."/>
            <person name="Stata M."/>
            <person name="Wang W."/>
            <person name="Stajich J.E."/>
            <person name="White M.M."/>
            <person name="Moncalvo J.M."/>
        </authorList>
    </citation>
    <scope>NUCLEOTIDE SEQUENCE [LARGE SCALE GENOMIC DNA]</scope>
    <source>
        <strain evidence="3 4">AUS-77-4</strain>
    </source>
</reference>
<keyword evidence="4" id="KW-1185">Reference proteome</keyword>
<protein>
    <submittedName>
        <fullName evidence="3">Uncharacterized protein</fullName>
    </submittedName>
</protein>
<name>A0A2T9Z3F6_9FUNG</name>
<sequence length="176" mass="18928">MKFFTVLLLTAGSSVAIRAVSKPEGSGITSRFSFFSPNGVTVASDGSNISLDVKVSISGLTPNQNYTYHIHEAPVPADGNCTLTKLHFDPLKANKLDGKYVCNPKDITTCELGDMSGIYGKAIVSKAGEIYENKFSIPKLNLYPGNMFYVGDLSVVIHDGTSKRVACANINKLKKC</sequence>
<keyword evidence="1" id="KW-0732">Signal</keyword>
<feature type="chain" id="PRO_5033327109" evidence="1">
    <location>
        <begin position="17"/>
        <end position="176"/>
    </location>
</feature>
<organism evidence="3 4">
    <name type="scientific">Furculomyces boomerangus</name>
    <dbReference type="NCBI Taxonomy" id="61424"/>
    <lineage>
        <taxon>Eukaryota</taxon>
        <taxon>Fungi</taxon>
        <taxon>Fungi incertae sedis</taxon>
        <taxon>Zoopagomycota</taxon>
        <taxon>Kickxellomycotina</taxon>
        <taxon>Harpellomycetes</taxon>
        <taxon>Harpellales</taxon>
        <taxon>Harpellaceae</taxon>
        <taxon>Furculomyces</taxon>
    </lineage>
</organism>
<accession>A0A2T9Z3F6</accession>
<evidence type="ECO:0000313" key="3">
    <source>
        <dbReference type="EMBL" id="PVU99074.1"/>
    </source>
</evidence>
<dbReference type="Proteomes" id="UP000245699">
    <property type="component" value="Unassembled WGS sequence"/>
</dbReference>
<evidence type="ECO:0000313" key="4">
    <source>
        <dbReference type="Proteomes" id="UP000245699"/>
    </source>
</evidence>
<dbReference type="GO" id="GO:0046872">
    <property type="term" value="F:metal ion binding"/>
    <property type="evidence" value="ECO:0007669"/>
    <property type="project" value="InterPro"/>
</dbReference>
<dbReference type="Gene3D" id="2.60.40.200">
    <property type="entry name" value="Superoxide dismutase, copper/zinc binding domain"/>
    <property type="match status" value="1"/>
</dbReference>
<comment type="caution">
    <text evidence="3">The sequence shown here is derived from an EMBL/GenBank/DDBJ whole genome shotgun (WGS) entry which is preliminary data.</text>
</comment>